<dbReference type="FunFam" id="1.50.40.10:FF:000018">
    <property type="entry name" value="S-adenosylmethionine mitochondrial carrier protein-like"/>
    <property type="match status" value="1"/>
</dbReference>
<dbReference type="InterPro" id="IPR023395">
    <property type="entry name" value="MCP_dom_sf"/>
</dbReference>
<dbReference type="EMBL" id="KZ992706">
    <property type="protein sequence ID" value="RKP07524.1"/>
    <property type="molecule type" value="Genomic_DNA"/>
</dbReference>
<protein>
    <submittedName>
        <fullName evidence="12">Mitochondrial carrier domain-containing protein</fullName>
    </submittedName>
</protein>
<keyword evidence="5" id="KW-0677">Repeat</keyword>
<organism evidence="12 13">
    <name type="scientific">Thamnocephalis sphaerospora</name>
    <dbReference type="NCBI Taxonomy" id="78915"/>
    <lineage>
        <taxon>Eukaryota</taxon>
        <taxon>Fungi</taxon>
        <taxon>Fungi incertae sedis</taxon>
        <taxon>Zoopagomycota</taxon>
        <taxon>Zoopagomycotina</taxon>
        <taxon>Zoopagomycetes</taxon>
        <taxon>Zoopagales</taxon>
        <taxon>Sigmoideomycetaceae</taxon>
        <taxon>Thamnocephalis</taxon>
    </lineage>
</organism>
<keyword evidence="7" id="KW-1133">Transmembrane helix</keyword>
<keyword evidence="4 10" id="KW-0812">Transmembrane</keyword>
<dbReference type="SUPFAM" id="SSF103506">
    <property type="entry name" value="Mitochondrial carrier"/>
    <property type="match status" value="1"/>
</dbReference>
<evidence type="ECO:0000313" key="12">
    <source>
        <dbReference type="EMBL" id="RKP07524.1"/>
    </source>
</evidence>
<evidence type="ECO:0000256" key="10">
    <source>
        <dbReference type="PROSITE-ProRule" id="PRU00282"/>
    </source>
</evidence>
<gene>
    <name evidence="12" type="ORF">THASP1DRAFT_16911</name>
</gene>
<feature type="repeat" description="Solcar" evidence="10">
    <location>
        <begin position="76"/>
        <end position="162"/>
    </location>
</feature>
<evidence type="ECO:0000256" key="6">
    <source>
        <dbReference type="ARBA" id="ARBA00022792"/>
    </source>
</evidence>
<comment type="subcellular location">
    <subcellularLocation>
        <location evidence="1">Mitochondrion inner membrane</location>
        <topology evidence="1">Multi-pass membrane protein</topology>
    </subcellularLocation>
</comment>
<dbReference type="Pfam" id="PF00153">
    <property type="entry name" value="Mito_carr"/>
    <property type="match status" value="4"/>
</dbReference>
<keyword evidence="8" id="KW-0496">Mitochondrion</keyword>
<dbReference type="GO" id="GO:0055085">
    <property type="term" value="P:transmembrane transport"/>
    <property type="evidence" value="ECO:0007669"/>
    <property type="project" value="InterPro"/>
</dbReference>
<sequence>QAGAIAGMTVDLTLYPLDTLKTRLQAREGFRHAGGFRGVYRGILPVLVGSAPNAAIFFLAYERAKQQLGPASGAQHAALVHMAAASIAETAACIIRVPVEVVKQRAQIYRARGGARGVLDVASVLMRRDGWRGFYRGFGTTVMREIPFTCIQFPLYEYLKHVWSVQQDTPVQPWQASLCGSVAGGCAAAVTTPLDVLKTRMMLSDETVQRLSPAKLARQIVREEGAHVLLRGLAPRVLWISAGGAIFLGAYEKASKELRRRDGP</sequence>
<dbReference type="STRING" id="78915.A0A4P9XNI6"/>
<keyword evidence="9 10" id="KW-0472">Membrane</keyword>
<dbReference type="OrthoDB" id="276989at2759"/>
<dbReference type="PRINTS" id="PR00926">
    <property type="entry name" value="MITOCARRIER"/>
</dbReference>
<keyword evidence="6" id="KW-0999">Mitochondrion inner membrane</keyword>
<comment type="similarity">
    <text evidence="2 11">Belongs to the mitochondrial carrier (TC 2.A.29) family.</text>
</comment>
<feature type="non-terminal residue" evidence="12">
    <location>
        <position position="1"/>
    </location>
</feature>
<evidence type="ECO:0000256" key="9">
    <source>
        <dbReference type="ARBA" id="ARBA00023136"/>
    </source>
</evidence>
<dbReference type="Proteomes" id="UP000271241">
    <property type="component" value="Unassembled WGS sequence"/>
</dbReference>
<evidence type="ECO:0000256" key="1">
    <source>
        <dbReference type="ARBA" id="ARBA00004448"/>
    </source>
</evidence>
<keyword evidence="13" id="KW-1185">Reference proteome</keyword>
<proteinExistence type="inferred from homology"/>
<reference evidence="13" key="1">
    <citation type="journal article" date="2018" name="Nat. Microbiol.">
        <title>Leveraging single-cell genomics to expand the fungal tree of life.</title>
        <authorList>
            <person name="Ahrendt S.R."/>
            <person name="Quandt C.A."/>
            <person name="Ciobanu D."/>
            <person name="Clum A."/>
            <person name="Salamov A."/>
            <person name="Andreopoulos B."/>
            <person name="Cheng J.F."/>
            <person name="Woyke T."/>
            <person name="Pelin A."/>
            <person name="Henrissat B."/>
            <person name="Reynolds N.K."/>
            <person name="Benny G.L."/>
            <person name="Smith M.E."/>
            <person name="James T.Y."/>
            <person name="Grigoriev I.V."/>
        </authorList>
    </citation>
    <scope>NUCLEOTIDE SEQUENCE [LARGE SCALE GENOMIC DNA]</scope>
    <source>
        <strain evidence="13">RSA 1356</strain>
    </source>
</reference>
<evidence type="ECO:0000256" key="3">
    <source>
        <dbReference type="ARBA" id="ARBA00022448"/>
    </source>
</evidence>
<dbReference type="InterPro" id="IPR018108">
    <property type="entry name" value="MCP_transmembrane"/>
</dbReference>
<accession>A0A4P9XNI6</accession>
<dbReference type="GO" id="GO:0005743">
    <property type="term" value="C:mitochondrial inner membrane"/>
    <property type="evidence" value="ECO:0007669"/>
    <property type="project" value="UniProtKB-SubCell"/>
</dbReference>
<evidence type="ECO:0000313" key="13">
    <source>
        <dbReference type="Proteomes" id="UP000271241"/>
    </source>
</evidence>
<evidence type="ECO:0000256" key="11">
    <source>
        <dbReference type="RuleBase" id="RU000488"/>
    </source>
</evidence>
<dbReference type="Gene3D" id="1.50.40.10">
    <property type="entry name" value="Mitochondrial carrier domain"/>
    <property type="match status" value="1"/>
</dbReference>
<evidence type="ECO:0000256" key="5">
    <source>
        <dbReference type="ARBA" id="ARBA00022737"/>
    </source>
</evidence>
<feature type="repeat" description="Solcar" evidence="10">
    <location>
        <begin position="1"/>
        <end position="67"/>
    </location>
</feature>
<feature type="repeat" description="Solcar" evidence="10">
    <location>
        <begin position="171"/>
        <end position="257"/>
    </location>
</feature>
<evidence type="ECO:0000256" key="7">
    <source>
        <dbReference type="ARBA" id="ARBA00022989"/>
    </source>
</evidence>
<evidence type="ECO:0000256" key="2">
    <source>
        <dbReference type="ARBA" id="ARBA00006375"/>
    </source>
</evidence>
<dbReference type="InterPro" id="IPR002067">
    <property type="entry name" value="MCP"/>
</dbReference>
<dbReference type="PANTHER" id="PTHR45667">
    <property type="entry name" value="S-ADENOSYLMETHIONINE MITOCHONDRIAL CARRIER PROTEIN"/>
    <property type="match status" value="1"/>
</dbReference>
<evidence type="ECO:0000256" key="4">
    <source>
        <dbReference type="ARBA" id="ARBA00022692"/>
    </source>
</evidence>
<dbReference type="AlphaFoldDB" id="A0A4P9XNI6"/>
<keyword evidence="3 11" id="KW-0813">Transport</keyword>
<name>A0A4P9XNI6_9FUNG</name>
<dbReference type="PROSITE" id="PS50920">
    <property type="entry name" value="SOLCAR"/>
    <property type="match status" value="3"/>
</dbReference>
<evidence type="ECO:0000256" key="8">
    <source>
        <dbReference type="ARBA" id="ARBA00023128"/>
    </source>
</evidence>